<evidence type="ECO:0000313" key="5">
    <source>
        <dbReference type="Proteomes" id="UP000282731"/>
    </source>
</evidence>
<evidence type="ECO:0000313" key="4">
    <source>
        <dbReference type="Proteomes" id="UP000218620"/>
    </source>
</evidence>
<sequence length="76" mass="8447">MRTSREAWTQRLTQVGFVVHPAVTKKVDLVIAEDEDSLSGKARKARKYGIPILSEVQMENYLAGNRTGSMAVRGVK</sequence>
<protein>
    <recommendedName>
        <fullName evidence="1">BRCT domain-containing protein</fullName>
    </recommendedName>
</protein>
<proteinExistence type="predicted"/>
<organism evidence="3 4">
    <name type="scientific">Brevibacterium aurantiacum</name>
    <dbReference type="NCBI Taxonomy" id="273384"/>
    <lineage>
        <taxon>Bacteria</taxon>
        <taxon>Bacillati</taxon>
        <taxon>Actinomycetota</taxon>
        <taxon>Actinomycetes</taxon>
        <taxon>Micrococcales</taxon>
        <taxon>Brevibacteriaceae</taxon>
        <taxon>Brevibacterium</taxon>
    </lineage>
</organism>
<reference evidence="2 5" key="2">
    <citation type="submission" date="2017-12" db="EMBL/GenBank/DDBJ databases">
        <authorList>
            <person name="Levesque S."/>
        </authorList>
    </citation>
    <scope>NUCLEOTIDE SEQUENCE [LARGE SCALE GENOMIC DNA]</scope>
    <source>
        <strain evidence="2 5">SMQ-1420</strain>
    </source>
</reference>
<reference evidence="3 4" key="1">
    <citation type="journal article" date="2017" name="Elife">
        <title>Extensive horizontal gene transfer in cheese-associated bacteria.</title>
        <authorList>
            <person name="Bonham K.S."/>
            <person name="Wolfe B.E."/>
            <person name="Dutton R.J."/>
        </authorList>
    </citation>
    <scope>NUCLEOTIDE SEQUENCE [LARGE SCALE GENOMIC DNA]</scope>
    <source>
        <strain evidence="3 4">962_8</strain>
    </source>
</reference>
<evidence type="ECO:0000313" key="3">
    <source>
        <dbReference type="EMBL" id="PCC44493.1"/>
    </source>
</evidence>
<name>A0A2A3YZ34_BREAU</name>
<dbReference type="GeneID" id="60905768"/>
<dbReference type="Pfam" id="PF00533">
    <property type="entry name" value="BRCT"/>
    <property type="match status" value="1"/>
</dbReference>
<dbReference type="EMBL" id="NRGQ01000003">
    <property type="protein sequence ID" value="PCC44493.1"/>
    <property type="molecule type" value="Genomic_DNA"/>
</dbReference>
<dbReference type="InterPro" id="IPR036420">
    <property type="entry name" value="BRCT_dom_sf"/>
</dbReference>
<evidence type="ECO:0000313" key="2">
    <source>
        <dbReference type="EMBL" id="AZT96821.1"/>
    </source>
</evidence>
<reference evidence="2 5" key="3">
    <citation type="submission" date="2019-01" db="EMBL/GenBank/DDBJ databases">
        <title>Comparative genomic analysis of Brevibacterium aurantiacum sheds light on its evolution and its adaptation to smear-ripened cheeses.</title>
        <authorList>
            <person name="Moineau S."/>
        </authorList>
    </citation>
    <scope>NUCLEOTIDE SEQUENCE [LARGE SCALE GENOMIC DNA]</scope>
    <source>
        <strain evidence="2 5">SMQ-1420</strain>
    </source>
</reference>
<dbReference type="EMBL" id="CP025334">
    <property type="protein sequence ID" value="AZT96821.1"/>
    <property type="molecule type" value="Genomic_DNA"/>
</dbReference>
<accession>A0A2A3YZ34</accession>
<gene>
    <name evidence="3" type="ORF">CIK65_02605</name>
    <name evidence="2" type="ORF">CXR27_07240</name>
</gene>
<dbReference type="SUPFAM" id="SSF52113">
    <property type="entry name" value="BRCT domain"/>
    <property type="match status" value="1"/>
</dbReference>
<evidence type="ECO:0000259" key="1">
    <source>
        <dbReference type="Pfam" id="PF00533"/>
    </source>
</evidence>
<dbReference type="Proteomes" id="UP000218620">
    <property type="component" value="Unassembled WGS sequence"/>
</dbReference>
<dbReference type="RefSeq" id="WP_096177473.1">
    <property type="nucleotide sequence ID" value="NZ_CP025333.1"/>
</dbReference>
<dbReference type="Gene3D" id="3.40.50.10190">
    <property type="entry name" value="BRCT domain"/>
    <property type="match status" value="1"/>
</dbReference>
<dbReference type="InterPro" id="IPR001357">
    <property type="entry name" value="BRCT_dom"/>
</dbReference>
<feature type="domain" description="BRCT" evidence="1">
    <location>
        <begin position="3"/>
        <end position="56"/>
    </location>
</feature>
<dbReference type="Proteomes" id="UP000282731">
    <property type="component" value="Chromosome"/>
</dbReference>
<dbReference type="AlphaFoldDB" id="A0A2A3YZ34"/>